<reference evidence="3 4" key="1">
    <citation type="submission" date="2020-04" db="EMBL/GenBank/DDBJ databases">
        <title>Knoellia sp. isolate from air conditioner.</title>
        <authorList>
            <person name="Chea S."/>
            <person name="Kim D.-U."/>
        </authorList>
    </citation>
    <scope>NUCLEOTIDE SEQUENCE [LARGE SCALE GENOMIC DNA]</scope>
    <source>
        <strain evidence="3 4">DB2414S</strain>
    </source>
</reference>
<gene>
    <name evidence="3" type="ORF">HJG52_20195</name>
</gene>
<evidence type="ECO:0000313" key="3">
    <source>
        <dbReference type="EMBL" id="NNM48314.1"/>
    </source>
</evidence>
<organism evidence="3 4">
    <name type="scientific">Knoellia koreensis</name>
    <dbReference type="NCBI Taxonomy" id="2730921"/>
    <lineage>
        <taxon>Bacteria</taxon>
        <taxon>Bacillati</taxon>
        <taxon>Actinomycetota</taxon>
        <taxon>Actinomycetes</taxon>
        <taxon>Micrococcales</taxon>
        <taxon>Intrasporangiaceae</taxon>
        <taxon>Knoellia</taxon>
    </lineage>
</organism>
<feature type="compositionally biased region" description="Acidic residues" evidence="2">
    <location>
        <begin position="1"/>
        <end position="11"/>
    </location>
</feature>
<evidence type="ECO:0000313" key="4">
    <source>
        <dbReference type="Proteomes" id="UP000588586"/>
    </source>
</evidence>
<dbReference type="AlphaFoldDB" id="A0A849HP40"/>
<keyword evidence="1" id="KW-0175">Coiled coil</keyword>
<proteinExistence type="predicted"/>
<sequence>MADITEAEEAAEPTPSSVDSAELERLRRENALLQRRVARLEKEAEAARALIAQAKSLKLWDFTPYRVHPDDSWIAVDRHSASELLAALAGIDHWDPWHTRIEPRPQP</sequence>
<protein>
    <submittedName>
        <fullName evidence="3">Uncharacterized protein</fullName>
    </submittedName>
</protein>
<evidence type="ECO:0000256" key="2">
    <source>
        <dbReference type="SAM" id="MobiDB-lite"/>
    </source>
</evidence>
<feature type="coiled-coil region" evidence="1">
    <location>
        <begin position="23"/>
        <end position="57"/>
    </location>
</feature>
<dbReference type="RefSeq" id="WP_171245433.1">
    <property type="nucleotide sequence ID" value="NZ_JABEPQ010000010.1"/>
</dbReference>
<dbReference type="Proteomes" id="UP000588586">
    <property type="component" value="Unassembled WGS sequence"/>
</dbReference>
<evidence type="ECO:0000256" key="1">
    <source>
        <dbReference type="SAM" id="Coils"/>
    </source>
</evidence>
<accession>A0A849HP40</accession>
<feature type="region of interest" description="Disordered" evidence="2">
    <location>
        <begin position="1"/>
        <end position="23"/>
    </location>
</feature>
<dbReference type="EMBL" id="JABEPQ010000010">
    <property type="protein sequence ID" value="NNM48314.1"/>
    <property type="molecule type" value="Genomic_DNA"/>
</dbReference>
<comment type="caution">
    <text evidence="3">The sequence shown here is derived from an EMBL/GenBank/DDBJ whole genome shotgun (WGS) entry which is preliminary data.</text>
</comment>
<name>A0A849HP40_9MICO</name>
<keyword evidence="4" id="KW-1185">Reference proteome</keyword>